<name>A0A933GJR8_UNCTE</name>
<evidence type="ECO:0000313" key="7">
    <source>
        <dbReference type="Proteomes" id="UP000772181"/>
    </source>
</evidence>
<evidence type="ECO:0000259" key="5">
    <source>
        <dbReference type="PROSITE" id="PS51063"/>
    </source>
</evidence>
<dbReference type="PROSITE" id="PS51063">
    <property type="entry name" value="HTH_CRP_2"/>
    <property type="match status" value="1"/>
</dbReference>
<reference evidence="6" key="1">
    <citation type="submission" date="2020-07" db="EMBL/GenBank/DDBJ databases">
        <title>Huge and variable diversity of episymbiotic CPR bacteria and DPANN archaea in groundwater ecosystems.</title>
        <authorList>
            <person name="He C.Y."/>
            <person name="Keren R."/>
            <person name="Whittaker M."/>
            <person name="Farag I.F."/>
            <person name="Doudna J."/>
            <person name="Cate J.H.D."/>
            <person name="Banfield J.F."/>
        </authorList>
    </citation>
    <scope>NUCLEOTIDE SEQUENCE</scope>
    <source>
        <strain evidence="6">NC_groundwater_1482_Ag_S-0.65um_47_24</strain>
    </source>
</reference>
<dbReference type="InterPro" id="IPR036390">
    <property type="entry name" value="WH_DNA-bd_sf"/>
</dbReference>
<keyword evidence="2" id="KW-0238">DNA-binding</keyword>
<dbReference type="Gene3D" id="2.60.120.10">
    <property type="entry name" value="Jelly Rolls"/>
    <property type="match status" value="1"/>
</dbReference>
<dbReference type="GO" id="GO:0005829">
    <property type="term" value="C:cytosol"/>
    <property type="evidence" value="ECO:0007669"/>
    <property type="project" value="TreeGrafter"/>
</dbReference>
<dbReference type="SUPFAM" id="SSF51206">
    <property type="entry name" value="cAMP-binding domain-like"/>
    <property type="match status" value="1"/>
</dbReference>
<dbReference type="InterPro" id="IPR000595">
    <property type="entry name" value="cNMP-bd_dom"/>
</dbReference>
<dbReference type="Proteomes" id="UP000772181">
    <property type="component" value="Unassembled WGS sequence"/>
</dbReference>
<dbReference type="PANTHER" id="PTHR24567">
    <property type="entry name" value="CRP FAMILY TRANSCRIPTIONAL REGULATORY PROTEIN"/>
    <property type="match status" value="1"/>
</dbReference>
<evidence type="ECO:0000256" key="2">
    <source>
        <dbReference type="ARBA" id="ARBA00023125"/>
    </source>
</evidence>
<evidence type="ECO:0000259" key="4">
    <source>
        <dbReference type="PROSITE" id="PS50042"/>
    </source>
</evidence>
<evidence type="ECO:0000256" key="3">
    <source>
        <dbReference type="ARBA" id="ARBA00023163"/>
    </source>
</evidence>
<dbReference type="SMART" id="SM00419">
    <property type="entry name" value="HTH_CRP"/>
    <property type="match status" value="1"/>
</dbReference>
<dbReference type="GO" id="GO:0003677">
    <property type="term" value="F:DNA binding"/>
    <property type="evidence" value="ECO:0007669"/>
    <property type="project" value="UniProtKB-KW"/>
</dbReference>
<keyword evidence="1" id="KW-0805">Transcription regulation</keyword>
<evidence type="ECO:0000313" key="6">
    <source>
        <dbReference type="EMBL" id="MBI4595113.1"/>
    </source>
</evidence>
<feature type="non-terminal residue" evidence="6">
    <location>
        <position position="1"/>
    </location>
</feature>
<feature type="domain" description="HTH crp-type" evidence="5">
    <location>
        <begin position="71"/>
        <end position="138"/>
    </location>
</feature>
<feature type="domain" description="Cyclic nucleotide-binding" evidence="4">
    <location>
        <begin position="1"/>
        <end position="57"/>
    </location>
</feature>
<dbReference type="GO" id="GO:0003700">
    <property type="term" value="F:DNA-binding transcription factor activity"/>
    <property type="evidence" value="ECO:0007669"/>
    <property type="project" value="TreeGrafter"/>
</dbReference>
<dbReference type="InterPro" id="IPR014710">
    <property type="entry name" value="RmlC-like_jellyroll"/>
</dbReference>
<organism evidence="6 7">
    <name type="scientific">Tectimicrobiota bacterium</name>
    <dbReference type="NCBI Taxonomy" id="2528274"/>
    <lineage>
        <taxon>Bacteria</taxon>
        <taxon>Pseudomonadati</taxon>
        <taxon>Nitrospinota/Tectimicrobiota group</taxon>
        <taxon>Candidatus Tectimicrobiota</taxon>
    </lineage>
</organism>
<accession>A0A933GJR8</accession>
<dbReference type="SUPFAM" id="SSF46785">
    <property type="entry name" value="Winged helix' DNA-binding domain"/>
    <property type="match status" value="1"/>
</dbReference>
<dbReference type="EMBL" id="JACQWF010000089">
    <property type="protein sequence ID" value="MBI4595113.1"/>
    <property type="molecule type" value="Genomic_DNA"/>
</dbReference>
<dbReference type="InterPro" id="IPR018490">
    <property type="entry name" value="cNMP-bd_dom_sf"/>
</dbReference>
<evidence type="ECO:0000256" key="1">
    <source>
        <dbReference type="ARBA" id="ARBA00023015"/>
    </source>
</evidence>
<dbReference type="CDD" id="cd00038">
    <property type="entry name" value="CAP_ED"/>
    <property type="match status" value="1"/>
</dbReference>
<proteinExistence type="predicted"/>
<dbReference type="AlphaFoldDB" id="A0A933GJR8"/>
<dbReference type="InterPro" id="IPR012318">
    <property type="entry name" value="HTH_CRP"/>
</dbReference>
<dbReference type="PROSITE" id="PS50042">
    <property type="entry name" value="CNMP_BINDING_3"/>
    <property type="match status" value="1"/>
</dbReference>
<dbReference type="PANTHER" id="PTHR24567:SF74">
    <property type="entry name" value="HTH-TYPE TRANSCRIPTIONAL REGULATOR ARCR"/>
    <property type="match status" value="1"/>
</dbReference>
<comment type="caution">
    <text evidence="6">The sequence shown here is derived from an EMBL/GenBank/DDBJ whole genome shotgun (WGS) entry which is preliminary data.</text>
</comment>
<sequence>PGTIFGEMSMIGQGMYQAFAEAMEDATICVVRRQNMVQFLSTRPAVALRLLEIVGQRFLEAQASLEALAFKNVRARLASLLLRLAKQQAGNVVEGVSHQDLAEMVATLRETITDTLNHFKEEGMVELGRRHIIITDFQKLKAIAEG</sequence>
<gene>
    <name evidence="6" type="ORF">HY730_01915</name>
</gene>
<dbReference type="InterPro" id="IPR050397">
    <property type="entry name" value="Env_Response_Regulators"/>
</dbReference>
<protein>
    <submittedName>
        <fullName evidence="6">Crp/Fnr family transcriptional regulator</fullName>
    </submittedName>
</protein>
<dbReference type="Pfam" id="PF13545">
    <property type="entry name" value="HTH_Crp_2"/>
    <property type="match status" value="1"/>
</dbReference>
<keyword evidence="3" id="KW-0804">Transcription</keyword>